<feature type="transmembrane region" description="Helical" evidence="7">
    <location>
        <begin position="215"/>
        <end position="236"/>
    </location>
</feature>
<keyword evidence="6 7" id="KW-0472">Membrane</keyword>
<organism evidence="8 9">
    <name type="scientific">Aquincola tertiaricarbonis</name>
    <dbReference type="NCBI Taxonomy" id="391953"/>
    <lineage>
        <taxon>Bacteria</taxon>
        <taxon>Pseudomonadati</taxon>
        <taxon>Pseudomonadota</taxon>
        <taxon>Betaproteobacteria</taxon>
        <taxon>Burkholderiales</taxon>
        <taxon>Sphaerotilaceae</taxon>
        <taxon>Aquincola</taxon>
    </lineage>
</organism>
<evidence type="ECO:0000256" key="6">
    <source>
        <dbReference type="ARBA" id="ARBA00023136"/>
    </source>
</evidence>
<feature type="transmembrane region" description="Helical" evidence="7">
    <location>
        <begin position="47"/>
        <end position="74"/>
    </location>
</feature>
<feature type="transmembrane region" description="Helical" evidence="7">
    <location>
        <begin position="80"/>
        <end position="97"/>
    </location>
</feature>
<evidence type="ECO:0000256" key="1">
    <source>
        <dbReference type="ARBA" id="ARBA00004651"/>
    </source>
</evidence>
<evidence type="ECO:0000256" key="7">
    <source>
        <dbReference type="RuleBase" id="RU362072"/>
    </source>
</evidence>
<sequence>MDLFAPIGSLGDVALLVGLATTRIAVAFVLLPVLAPDTVPALVRNAMFLSLGCLTLALQPTVALAGFGALQWLLLFGREAVLGLALGFGLAAFLWAFEAAGQIVDTKVAVGNGQLMDPMSGQQVSVTGALLGRLAGFLFMFGGGFMLFIGVLLESFRAWPLAQPGLLPRLQGLGVFEGYLHELMALAFLLAAPALVVMFAVDLSLGLVNRYAPQLNVIAVSMSLKALAATAIWLLLLGTLVQGFADELARRIAAVLPTLARLFPPG</sequence>
<dbReference type="PANTHER" id="PTHR30065:SF1">
    <property type="entry name" value="SURFACE PRESENTATION OF ANTIGENS PROTEIN SPAR"/>
    <property type="match status" value="1"/>
</dbReference>
<evidence type="ECO:0000313" key="9">
    <source>
        <dbReference type="Proteomes" id="UP001056201"/>
    </source>
</evidence>
<proteinExistence type="inferred from homology"/>
<evidence type="ECO:0000256" key="3">
    <source>
        <dbReference type="ARBA" id="ARBA00022475"/>
    </source>
</evidence>
<feature type="transmembrane region" description="Helical" evidence="7">
    <location>
        <begin position="137"/>
        <end position="159"/>
    </location>
</feature>
<dbReference type="Pfam" id="PF01311">
    <property type="entry name" value="Bac_export_1"/>
    <property type="match status" value="1"/>
</dbReference>
<dbReference type="InterPro" id="IPR002010">
    <property type="entry name" value="T3SS_IM_R"/>
</dbReference>
<dbReference type="RefSeq" id="WP_250195463.1">
    <property type="nucleotide sequence ID" value="NZ_CP097635.1"/>
</dbReference>
<accession>A0ABY4S2K4</accession>
<evidence type="ECO:0000256" key="4">
    <source>
        <dbReference type="ARBA" id="ARBA00022692"/>
    </source>
</evidence>
<dbReference type="PANTHER" id="PTHR30065">
    <property type="entry name" value="FLAGELLAR BIOSYNTHETIC PROTEIN FLIR"/>
    <property type="match status" value="1"/>
</dbReference>
<dbReference type="NCBIfam" id="TIGR01401">
    <property type="entry name" value="fliR_like_III"/>
    <property type="match status" value="1"/>
</dbReference>
<evidence type="ECO:0000313" key="8">
    <source>
        <dbReference type="EMBL" id="URI07198.1"/>
    </source>
</evidence>
<feature type="transmembrane region" description="Helical" evidence="7">
    <location>
        <begin position="179"/>
        <end position="203"/>
    </location>
</feature>
<feature type="transmembrane region" description="Helical" evidence="7">
    <location>
        <begin position="13"/>
        <end position="35"/>
    </location>
</feature>
<dbReference type="PRINTS" id="PR00953">
    <property type="entry name" value="TYPE3IMRPROT"/>
</dbReference>
<keyword evidence="4 7" id="KW-0812">Transmembrane</keyword>
<reference evidence="8" key="1">
    <citation type="submission" date="2022-05" db="EMBL/GenBank/DDBJ databases">
        <title>An RpoN-dependent PEP-CTERM gene is involved in floc formation of an Aquincola tertiaricarbonis strain.</title>
        <authorList>
            <person name="Qiu D."/>
            <person name="Xia M."/>
        </authorList>
    </citation>
    <scope>NUCLEOTIDE SEQUENCE</scope>
    <source>
        <strain evidence="8">RN12</strain>
    </source>
</reference>
<evidence type="ECO:0000256" key="5">
    <source>
        <dbReference type="ARBA" id="ARBA00022989"/>
    </source>
</evidence>
<keyword evidence="9" id="KW-1185">Reference proteome</keyword>
<gene>
    <name evidence="8" type="primary">sctT</name>
    <name evidence="8" type="ORF">MW290_00805</name>
</gene>
<name>A0ABY4S2K4_AQUTE</name>
<evidence type="ECO:0000256" key="2">
    <source>
        <dbReference type="ARBA" id="ARBA00009772"/>
    </source>
</evidence>
<comment type="similarity">
    <text evidence="2 7">Belongs to the FliR/MopE/SpaR family.</text>
</comment>
<protein>
    <submittedName>
        <fullName evidence="8">Type III secretion system export apparatus subunit SctT</fullName>
    </submittedName>
</protein>
<comment type="subcellular location">
    <subcellularLocation>
        <location evidence="1 7">Cell membrane</location>
        <topology evidence="1 7">Multi-pass membrane protein</topology>
    </subcellularLocation>
</comment>
<keyword evidence="3 7" id="KW-1003">Cell membrane</keyword>
<dbReference type="Proteomes" id="UP001056201">
    <property type="component" value="Chromosome 1"/>
</dbReference>
<keyword evidence="5 7" id="KW-1133">Transmembrane helix</keyword>
<dbReference type="EMBL" id="CP097635">
    <property type="protein sequence ID" value="URI07198.1"/>
    <property type="molecule type" value="Genomic_DNA"/>
</dbReference>
<dbReference type="InterPro" id="IPR006304">
    <property type="entry name" value="T3SS_SpaR/YscT"/>
</dbReference>